<dbReference type="Gene3D" id="3.10.350.10">
    <property type="entry name" value="LysM domain"/>
    <property type="match status" value="5"/>
</dbReference>
<feature type="domain" description="LysM" evidence="1">
    <location>
        <begin position="177"/>
        <end position="220"/>
    </location>
</feature>
<dbReference type="PANTHER" id="PTHR33734">
    <property type="entry name" value="LYSM DOMAIN-CONTAINING GPI-ANCHORED PROTEIN 2"/>
    <property type="match status" value="1"/>
</dbReference>
<feature type="domain" description="LysM" evidence="1">
    <location>
        <begin position="320"/>
        <end position="363"/>
    </location>
</feature>
<reference evidence="2 3" key="1">
    <citation type="submission" date="2024-09" db="EMBL/GenBank/DDBJ databases">
        <authorList>
            <person name="Sun Q."/>
            <person name="Mori K."/>
        </authorList>
    </citation>
    <scope>NUCLEOTIDE SEQUENCE [LARGE SCALE GENOMIC DNA]</scope>
    <source>
        <strain evidence="2 3">NCAIM B.02301</strain>
    </source>
</reference>
<dbReference type="Pfam" id="PF01476">
    <property type="entry name" value="LysM"/>
    <property type="match status" value="5"/>
</dbReference>
<dbReference type="SUPFAM" id="SSF54106">
    <property type="entry name" value="LysM domain"/>
    <property type="match status" value="5"/>
</dbReference>
<name>A0ABV6NET2_9BACI</name>
<dbReference type="InterPro" id="IPR018392">
    <property type="entry name" value="LysM"/>
</dbReference>
<dbReference type="InterPro" id="IPR036779">
    <property type="entry name" value="LysM_dom_sf"/>
</dbReference>
<comment type="caution">
    <text evidence="2">The sequence shown here is derived from an EMBL/GenBank/DDBJ whole genome shotgun (WGS) entry which is preliminary data.</text>
</comment>
<dbReference type="PROSITE" id="PS51782">
    <property type="entry name" value="LYSM"/>
    <property type="match status" value="5"/>
</dbReference>
<dbReference type="Proteomes" id="UP001589833">
    <property type="component" value="Unassembled WGS sequence"/>
</dbReference>
<feature type="domain" description="LysM" evidence="1">
    <location>
        <begin position="247"/>
        <end position="290"/>
    </location>
</feature>
<dbReference type="EMBL" id="JBHLTR010000013">
    <property type="protein sequence ID" value="MFC0559272.1"/>
    <property type="molecule type" value="Genomic_DNA"/>
</dbReference>
<sequence length="432" mass="47934">MSKEYIAITRTRRERILEEKLKTSKNKNVKFIGYVLAGTIATSALMNVNHFGVGTAQACVSVYTVQKGDTLQTLSKQFGVTVEQIQNANGLDSAQIKVGQELELPGMFYKVLPGDTLSSIAKKHQTTVKEIKTFNKLTSDLIKINQTLLMPLTSHSSNEDKNTFEAVQKDQQQPSTTIYTVVPGDTLSRIALIHNTSVNEIKRLNNLTSDLIRINQKMKMPLTNHSSNEFKVTSEQVKKDQQQPSTNVYTVVRGDTLSRIAFVHKTSVNEIKRLNNLTSDLIKMGQLLKTPTMAMQENPESQSVDKPKNNANVQEVVKSAIYTAVPGDTLWAISRHFNTPIDVIKKNNGLKNDTILIGQKLVINHSNIVTTKATVVGAVDSTHVAFYANNLELVLKVPYGQSQKYEKLAGETVNIVFQNSDAPALINHTKLD</sequence>
<protein>
    <submittedName>
        <fullName evidence="2">LysM peptidoglycan-binding domain-containing protein</fullName>
    </submittedName>
</protein>
<proteinExistence type="predicted"/>
<dbReference type="RefSeq" id="WP_273841950.1">
    <property type="nucleotide sequence ID" value="NZ_JAQQWT010000004.1"/>
</dbReference>
<keyword evidence="3" id="KW-1185">Reference proteome</keyword>
<gene>
    <name evidence="2" type="ORF">ACFFH4_09460</name>
</gene>
<organism evidence="2 3">
    <name type="scientific">Halalkalibacter alkalisediminis</name>
    <dbReference type="NCBI Taxonomy" id="935616"/>
    <lineage>
        <taxon>Bacteria</taxon>
        <taxon>Bacillati</taxon>
        <taxon>Bacillota</taxon>
        <taxon>Bacilli</taxon>
        <taxon>Bacillales</taxon>
        <taxon>Bacillaceae</taxon>
        <taxon>Halalkalibacter</taxon>
    </lineage>
</organism>
<evidence type="ECO:0000259" key="1">
    <source>
        <dbReference type="PROSITE" id="PS51782"/>
    </source>
</evidence>
<accession>A0ABV6NET2</accession>
<dbReference type="CDD" id="cd00118">
    <property type="entry name" value="LysM"/>
    <property type="match status" value="5"/>
</dbReference>
<evidence type="ECO:0000313" key="3">
    <source>
        <dbReference type="Proteomes" id="UP001589833"/>
    </source>
</evidence>
<evidence type="ECO:0000313" key="2">
    <source>
        <dbReference type="EMBL" id="MFC0559272.1"/>
    </source>
</evidence>
<dbReference type="SMART" id="SM00257">
    <property type="entry name" value="LysM"/>
    <property type="match status" value="5"/>
</dbReference>
<feature type="domain" description="LysM" evidence="1">
    <location>
        <begin position="61"/>
        <end position="104"/>
    </location>
</feature>
<dbReference type="PANTHER" id="PTHR33734:SF22">
    <property type="entry name" value="MEMBRANE-BOUND LYTIC MUREIN TRANSGLYCOSYLASE D"/>
    <property type="match status" value="1"/>
</dbReference>
<feature type="domain" description="LysM" evidence="1">
    <location>
        <begin position="107"/>
        <end position="150"/>
    </location>
</feature>